<dbReference type="GO" id="GO:0008999">
    <property type="term" value="F:protein-N-terminal-alanine acetyltransferase activity"/>
    <property type="evidence" value="ECO:0007669"/>
    <property type="project" value="TreeGrafter"/>
</dbReference>
<evidence type="ECO:0000313" key="2">
    <source>
        <dbReference type="EMBL" id="QBQ16445.1"/>
    </source>
</evidence>
<dbReference type="InterPro" id="IPR000182">
    <property type="entry name" value="GNAT_dom"/>
</dbReference>
<gene>
    <name evidence="2" type="ORF">AHTJR_09190</name>
</gene>
<dbReference type="PANTHER" id="PTHR43441">
    <property type="entry name" value="RIBOSOMAL-PROTEIN-SERINE ACETYLTRANSFERASE"/>
    <property type="match status" value="1"/>
</dbReference>
<dbReference type="InterPro" id="IPR051908">
    <property type="entry name" value="Ribosomal_N-acetyltransferase"/>
</dbReference>
<name>A0A4P7B4N3_ACIHA</name>
<dbReference type="EMBL" id="CP038009">
    <property type="protein sequence ID" value="QBQ16445.1"/>
    <property type="molecule type" value="Genomic_DNA"/>
</dbReference>
<evidence type="ECO:0000259" key="1">
    <source>
        <dbReference type="Pfam" id="PF13302"/>
    </source>
</evidence>
<dbReference type="Gene3D" id="3.40.630.30">
    <property type="match status" value="1"/>
</dbReference>
<dbReference type="AlphaFoldDB" id="A0A4P7B4N3"/>
<evidence type="ECO:0000313" key="3">
    <source>
        <dbReference type="Proteomes" id="UP000294395"/>
    </source>
</evidence>
<dbReference type="SUPFAM" id="SSF55729">
    <property type="entry name" value="Acyl-CoA N-acyltransferases (Nat)"/>
    <property type="match status" value="1"/>
</dbReference>
<sequence length="196" mass="22798">MNLYENKSFISALANQDIYLQVLSLEDAEDIYFAITHSFEHLMKYPATIPWILNEQSLENTKLYCLNVISNLPKNQDIVFVIRQSHTHNFIGLVGLHNICWEIAKLEIGFWGNSAFSKRGLMRKAIQLLICMLQEYYDFTCIEAHVDQENKDARMLCEKSGFELDTLIQNGLKNPIDSTFRHLCVYRVLRLQAYSP</sequence>
<dbReference type="Pfam" id="PF13302">
    <property type="entry name" value="Acetyltransf_3"/>
    <property type="match status" value="1"/>
</dbReference>
<accession>A0A4P7B4N3</accession>
<dbReference type="GO" id="GO:1990189">
    <property type="term" value="F:protein N-terminal-serine acetyltransferase activity"/>
    <property type="evidence" value="ECO:0007669"/>
    <property type="project" value="TreeGrafter"/>
</dbReference>
<feature type="domain" description="N-acetyltransferase" evidence="1">
    <location>
        <begin position="19"/>
        <end position="163"/>
    </location>
</feature>
<protein>
    <submittedName>
        <fullName evidence="2">N-acetyltransferase</fullName>
    </submittedName>
</protein>
<dbReference type="InterPro" id="IPR016181">
    <property type="entry name" value="Acyl_CoA_acyltransferase"/>
</dbReference>
<dbReference type="Proteomes" id="UP000294395">
    <property type="component" value="Chromosome"/>
</dbReference>
<organism evidence="2 3">
    <name type="scientific">Acinetobacter haemolyticus</name>
    <dbReference type="NCBI Taxonomy" id="29430"/>
    <lineage>
        <taxon>Bacteria</taxon>
        <taxon>Pseudomonadati</taxon>
        <taxon>Pseudomonadota</taxon>
        <taxon>Gammaproteobacteria</taxon>
        <taxon>Moraxellales</taxon>
        <taxon>Moraxellaceae</taxon>
        <taxon>Acinetobacter</taxon>
    </lineage>
</organism>
<reference evidence="2 3" key="1">
    <citation type="submission" date="2019-03" db="EMBL/GenBank/DDBJ databases">
        <title>Complete genome sequence of two outbreak-associated Acinetobacter haemolyticus strains.</title>
        <authorList>
            <person name="Bai L."/>
            <person name="Zhang S.-C."/>
            <person name="Deng Y."/>
            <person name="Song C.-C."/>
            <person name="Kang G.-B."/>
            <person name="Dong Y."/>
            <person name="Wang Y."/>
            <person name="Gao F."/>
            <person name="Huang H."/>
        </authorList>
    </citation>
    <scope>NUCLEOTIDE SEQUENCE [LARGE SCALE GENOMIC DNA]</scope>
    <source>
        <strain evidence="2 3">TJR01</strain>
    </source>
</reference>
<dbReference type="PANTHER" id="PTHR43441:SF2">
    <property type="entry name" value="FAMILY ACETYLTRANSFERASE, PUTATIVE (AFU_ORTHOLOGUE AFUA_7G00850)-RELATED"/>
    <property type="match status" value="1"/>
</dbReference>
<keyword evidence="2" id="KW-0808">Transferase</keyword>
<proteinExistence type="predicted"/>
<dbReference type="RefSeq" id="WP_134252500.1">
    <property type="nucleotide sequence ID" value="NZ_CP038009.1"/>
</dbReference>
<dbReference type="GO" id="GO:0005737">
    <property type="term" value="C:cytoplasm"/>
    <property type="evidence" value="ECO:0007669"/>
    <property type="project" value="TreeGrafter"/>
</dbReference>